<keyword evidence="3 4" id="KW-0732">Signal</keyword>
<comment type="similarity">
    <text evidence="1">Belongs to the bacterial solute-binding protein 1 family.</text>
</comment>
<dbReference type="Gene3D" id="3.40.190.10">
    <property type="entry name" value="Periplasmic binding protein-like II"/>
    <property type="match status" value="2"/>
</dbReference>
<dbReference type="InterPro" id="IPR006059">
    <property type="entry name" value="SBP"/>
</dbReference>
<dbReference type="Proteomes" id="UP000050949">
    <property type="component" value="Unassembled WGS sequence"/>
</dbReference>
<dbReference type="GO" id="GO:0015768">
    <property type="term" value="P:maltose transport"/>
    <property type="evidence" value="ECO:0007669"/>
    <property type="project" value="TreeGrafter"/>
</dbReference>
<evidence type="ECO:0000256" key="3">
    <source>
        <dbReference type="ARBA" id="ARBA00022729"/>
    </source>
</evidence>
<evidence type="ECO:0000256" key="1">
    <source>
        <dbReference type="ARBA" id="ARBA00008520"/>
    </source>
</evidence>
<gene>
    <name evidence="5" type="ORF">FC91_GL002909</name>
</gene>
<dbReference type="eggNOG" id="COG1653">
    <property type="taxonomic scope" value="Bacteria"/>
</dbReference>
<dbReference type="PANTHER" id="PTHR30061">
    <property type="entry name" value="MALTOSE-BINDING PERIPLASMIC PROTEIN"/>
    <property type="match status" value="1"/>
</dbReference>
<dbReference type="GO" id="GO:0055052">
    <property type="term" value="C:ATP-binding cassette (ABC) transporter complex, substrate-binding subunit-containing"/>
    <property type="evidence" value="ECO:0007669"/>
    <property type="project" value="TreeGrafter"/>
</dbReference>
<evidence type="ECO:0000256" key="4">
    <source>
        <dbReference type="SAM" id="SignalP"/>
    </source>
</evidence>
<dbReference type="SUPFAM" id="SSF53850">
    <property type="entry name" value="Periplasmic binding protein-like II"/>
    <property type="match status" value="1"/>
</dbReference>
<accession>A0A0R1X8V9</accession>
<feature type="chain" id="PRO_5006413133" evidence="4">
    <location>
        <begin position="34"/>
        <end position="420"/>
    </location>
</feature>
<dbReference type="PANTHER" id="PTHR30061:SF50">
    <property type="entry name" value="MALTOSE_MALTODEXTRIN-BINDING PERIPLASMIC PROTEIN"/>
    <property type="match status" value="1"/>
</dbReference>
<protein>
    <submittedName>
        <fullName evidence="5">Uncharacterized protein</fullName>
    </submittedName>
</protein>
<evidence type="ECO:0000313" key="5">
    <source>
        <dbReference type="EMBL" id="KRM26666.1"/>
    </source>
</evidence>
<dbReference type="GO" id="GO:0042956">
    <property type="term" value="P:maltodextrin transmembrane transport"/>
    <property type="evidence" value="ECO:0007669"/>
    <property type="project" value="TreeGrafter"/>
</dbReference>
<keyword evidence="2" id="KW-0813">Transport</keyword>
<dbReference type="Pfam" id="PF01547">
    <property type="entry name" value="SBP_bac_1"/>
    <property type="match status" value="1"/>
</dbReference>
<feature type="signal peptide" evidence="4">
    <location>
        <begin position="1"/>
        <end position="33"/>
    </location>
</feature>
<sequence>MEELTMKLAKWLGISVAAAAAALLLVGCGNSSSSSGSNTNNKTITFWYGGDADTAVKPMVDAFTKKTGIKVKIQSIPWSQYNDKLLTAAASKSGPDLILMGTTGMANYVSSKSLMDISKEVKSDKNISPNNYFEGSVKTTEFNGKYYAVPWYVETRVLYYRKDLLKQVGYNEAPKTWDQLYDAATKLSKRGKNMYGFNVDFSEPTFGFMFARQNGATLIKGKTPQFNKKPMVEALDYLAKFYKNGASPKQDLKLTIGQSFGGKAPIPMFISGPWMMNSVKQDAGLKDDQWGVAVLPKGKDNNMSNTGGGNLAVFNYSKNKSAALKLLKYLSTKDSQLQYYKNSDSMPTLKSAWTDKSLSDSRIQVFRKQLNDSEPMPLIKQWDQIGQNYLKAWEPVAMQGASVQKAMDQLNSQTEQLLNK</sequence>
<dbReference type="GO" id="GO:1901982">
    <property type="term" value="F:maltose binding"/>
    <property type="evidence" value="ECO:0007669"/>
    <property type="project" value="TreeGrafter"/>
</dbReference>
<organism evidence="5 6">
    <name type="scientific">Schleiferilactobacillus harbinensis DSM 16991</name>
    <dbReference type="NCBI Taxonomy" id="1122147"/>
    <lineage>
        <taxon>Bacteria</taxon>
        <taxon>Bacillati</taxon>
        <taxon>Bacillota</taxon>
        <taxon>Bacilli</taxon>
        <taxon>Lactobacillales</taxon>
        <taxon>Lactobacillaceae</taxon>
        <taxon>Schleiferilactobacillus</taxon>
    </lineage>
</organism>
<evidence type="ECO:0000256" key="2">
    <source>
        <dbReference type="ARBA" id="ARBA00022448"/>
    </source>
</evidence>
<dbReference type="PROSITE" id="PS51257">
    <property type="entry name" value="PROKAR_LIPOPROTEIN"/>
    <property type="match status" value="1"/>
</dbReference>
<name>A0A0R1X8V9_9LACO</name>
<proteinExistence type="inferred from homology"/>
<comment type="caution">
    <text evidence="5">The sequence shown here is derived from an EMBL/GenBank/DDBJ whole genome shotgun (WGS) entry which is preliminary data.</text>
</comment>
<dbReference type="EMBL" id="AZFW01000067">
    <property type="protein sequence ID" value="KRM26666.1"/>
    <property type="molecule type" value="Genomic_DNA"/>
</dbReference>
<dbReference type="PATRIC" id="fig|1122147.4.peg.2996"/>
<evidence type="ECO:0000313" key="6">
    <source>
        <dbReference type="Proteomes" id="UP000050949"/>
    </source>
</evidence>
<dbReference type="AlphaFoldDB" id="A0A0R1X8V9"/>
<reference evidence="5 6" key="1">
    <citation type="journal article" date="2015" name="Genome Announc.">
        <title>Expanding the biotechnology potential of lactobacilli through comparative genomics of 213 strains and associated genera.</title>
        <authorList>
            <person name="Sun Z."/>
            <person name="Harris H.M."/>
            <person name="McCann A."/>
            <person name="Guo C."/>
            <person name="Argimon S."/>
            <person name="Zhang W."/>
            <person name="Yang X."/>
            <person name="Jeffery I.B."/>
            <person name="Cooney J.C."/>
            <person name="Kagawa T.F."/>
            <person name="Liu W."/>
            <person name="Song Y."/>
            <person name="Salvetti E."/>
            <person name="Wrobel A."/>
            <person name="Rasinkangas P."/>
            <person name="Parkhill J."/>
            <person name="Rea M.C."/>
            <person name="O'Sullivan O."/>
            <person name="Ritari J."/>
            <person name="Douillard F.P."/>
            <person name="Paul Ross R."/>
            <person name="Yang R."/>
            <person name="Briner A.E."/>
            <person name="Felis G.E."/>
            <person name="de Vos W.M."/>
            <person name="Barrangou R."/>
            <person name="Klaenhammer T.R."/>
            <person name="Caufield P.W."/>
            <person name="Cui Y."/>
            <person name="Zhang H."/>
            <person name="O'Toole P.W."/>
        </authorList>
    </citation>
    <scope>NUCLEOTIDE SEQUENCE [LARGE SCALE GENOMIC DNA]</scope>
    <source>
        <strain evidence="5 6">DSM 16991</strain>
    </source>
</reference>
<dbReference type="CDD" id="cd14747">
    <property type="entry name" value="PBP2_MalE"/>
    <property type="match status" value="1"/>
</dbReference>